<dbReference type="Proteomes" id="UP000504604">
    <property type="component" value="Linkage group LG5"/>
</dbReference>
<dbReference type="Gene3D" id="3.60.10.10">
    <property type="entry name" value="Endonuclease/exonuclease/phosphatase"/>
    <property type="match status" value="1"/>
</dbReference>
<proteinExistence type="predicted"/>
<evidence type="ECO:0000313" key="1">
    <source>
        <dbReference type="Proteomes" id="UP000504604"/>
    </source>
</evidence>
<dbReference type="KEGG" id="sind:105162228"/>
<gene>
    <name evidence="2" type="primary">LOC105162228</name>
</gene>
<name>A0A6I9T5X8_SESIN</name>
<dbReference type="InterPro" id="IPR036691">
    <property type="entry name" value="Endo/exonu/phosph_ase_sf"/>
</dbReference>
<dbReference type="SUPFAM" id="SSF56219">
    <property type="entry name" value="DNase I-like"/>
    <property type="match status" value="1"/>
</dbReference>
<dbReference type="RefSeq" id="XP_011078523.1">
    <property type="nucleotide sequence ID" value="XM_011080221.1"/>
</dbReference>
<dbReference type="GeneID" id="105162228"/>
<dbReference type="InterPro" id="IPR052343">
    <property type="entry name" value="Retrotransposon-Effector_Assoc"/>
</dbReference>
<protein>
    <submittedName>
        <fullName evidence="2">Uncharacterized protein LOC105162228</fullName>
    </submittedName>
</protein>
<dbReference type="InParanoid" id="A0A6I9T5X8"/>
<dbReference type="OrthoDB" id="1934719at2759"/>
<sequence length="439" mass="50716">MPQWKWFVDYATVGNRIWLAWDDNFIDVDVLSLGPQLIHARAMLRSLHELVMITIIYGANEVADRRDLWVSLEALALNCVDIPWMVGRDFNAGEWFTWNNCSASPRNLWKRLDRILINDSWVMRFPSLSYSCLTPRTSDHSPMVIAGDAQRQFGAETLKPIFRAMRREKGDLSHNVQLAKGFLDMAQQLVSLNRHEELYLFLEHCCRLVYAKAAKMEQNMLQQRAKMQWMKEEDQCTCVFFRKIAHRRAVKRVIQINDAHGTTHTDLNVVSEEFVSYFQALLGGNRRREVLNLRFLRPWAQHIVEEDETVQLIKPFTAEDVKRAMFNIAEDKAPGPDGYSSGFFKATWPIVGDEVIVKFLVQRLSVVLGKLVSPCQVAFIPGRSIGDNIMIAQELFTGYKQKRLPPRCAQELFTGYKQKCLPPRCALKVDIRKAYDTVE</sequence>
<dbReference type="PANTHER" id="PTHR46890:SF1">
    <property type="entry name" value="REVERSE TRANSCRIPTASE DOMAIN-CONTAINING PROTEIN"/>
    <property type="match status" value="1"/>
</dbReference>
<organism evidence="1 2">
    <name type="scientific">Sesamum indicum</name>
    <name type="common">Oriental sesame</name>
    <name type="synonym">Sesamum orientale</name>
    <dbReference type="NCBI Taxonomy" id="4182"/>
    <lineage>
        <taxon>Eukaryota</taxon>
        <taxon>Viridiplantae</taxon>
        <taxon>Streptophyta</taxon>
        <taxon>Embryophyta</taxon>
        <taxon>Tracheophyta</taxon>
        <taxon>Spermatophyta</taxon>
        <taxon>Magnoliopsida</taxon>
        <taxon>eudicotyledons</taxon>
        <taxon>Gunneridae</taxon>
        <taxon>Pentapetalae</taxon>
        <taxon>asterids</taxon>
        <taxon>lamiids</taxon>
        <taxon>Lamiales</taxon>
        <taxon>Pedaliaceae</taxon>
        <taxon>Sesamum</taxon>
    </lineage>
</organism>
<accession>A0A6I9T5X8</accession>
<evidence type="ECO:0000313" key="2">
    <source>
        <dbReference type="RefSeq" id="XP_011078523.1"/>
    </source>
</evidence>
<keyword evidence="1" id="KW-1185">Reference proteome</keyword>
<reference evidence="2" key="1">
    <citation type="submission" date="2025-08" db="UniProtKB">
        <authorList>
            <consortium name="RefSeq"/>
        </authorList>
    </citation>
    <scope>IDENTIFICATION</scope>
</reference>
<dbReference type="PANTHER" id="PTHR46890">
    <property type="entry name" value="NON-LTR RETROLELEMENT REVERSE TRANSCRIPTASE-LIKE PROTEIN-RELATED"/>
    <property type="match status" value="1"/>
</dbReference>
<dbReference type="AlphaFoldDB" id="A0A6I9T5X8"/>